<sequence>MDKRPAMNSANSLLRLAKMRPALVKSASTISNDLSRAGKNQSVLPDLLLPMSKRAIFIEHDHVSEGGPVWAQFEKRGYEITRFNIVSEGQFDAPNVSVEWPNLKEYDVVVSMGSPWGAWEDDRIGNWLLPEIDLMKDVHNAGIPILGICFGGQLMARVLGGSVARGPKAELGWYVVMSDDESMIARGPWFQYHWDRWQLPPGAKEIARTPLASQAFILGRTLGLQFHPEIDAAVLDTWLEMDGGCVEIEDEGVDVHILRAQTKYEEPHSSQRARDLVDQFLDRVATAPVVRV</sequence>
<dbReference type="Gene3D" id="3.40.50.880">
    <property type="match status" value="1"/>
</dbReference>
<dbReference type="InterPro" id="IPR044992">
    <property type="entry name" value="ChyE-like"/>
</dbReference>
<dbReference type="EMBL" id="CAEZYB010000059">
    <property type="protein sequence ID" value="CAB4704643.1"/>
    <property type="molecule type" value="Genomic_DNA"/>
</dbReference>
<reference evidence="2" key="1">
    <citation type="submission" date="2020-05" db="EMBL/GenBank/DDBJ databases">
        <authorList>
            <person name="Chiriac C."/>
            <person name="Salcher M."/>
            <person name="Ghai R."/>
            <person name="Kavagutti S V."/>
        </authorList>
    </citation>
    <scope>NUCLEOTIDE SEQUENCE</scope>
</reference>
<evidence type="ECO:0000259" key="1">
    <source>
        <dbReference type="Pfam" id="PF00117"/>
    </source>
</evidence>
<dbReference type="PANTHER" id="PTHR42695">
    <property type="entry name" value="GLUTAMINE AMIDOTRANSFERASE YLR126C-RELATED"/>
    <property type="match status" value="1"/>
</dbReference>
<dbReference type="InterPro" id="IPR017926">
    <property type="entry name" value="GATASE"/>
</dbReference>
<dbReference type="AlphaFoldDB" id="A0A6J6Q5L6"/>
<dbReference type="SUPFAM" id="SSF52317">
    <property type="entry name" value="Class I glutamine amidotransferase-like"/>
    <property type="match status" value="1"/>
</dbReference>
<gene>
    <name evidence="2" type="ORF">UFOPK2646_00647</name>
</gene>
<name>A0A6J6Q5L6_9ZZZZ</name>
<dbReference type="PROSITE" id="PS51273">
    <property type="entry name" value="GATASE_TYPE_1"/>
    <property type="match status" value="1"/>
</dbReference>
<dbReference type="PANTHER" id="PTHR42695:SF5">
    <property type="entry name" value="GLUTAMINE AMIDOTRANSFERASE YLR126C-RELATED"/>
    <property type="match status" value="1"/>
</dbReference>
<accession>A0A6J6Q5L6</accession>
<dbReference type="Pfam" id="PF00117">
    <property type="entry name" value="GATase"/>
    <property type="match status" value="1"/>
</dbReference>
<evidence type="ECO:0000313" key="2">
    <source>
        <dbReference type="EMBL" id="CAB4704643.1"/>
    </source>
</evidence>
<feature type="domain" description="Glutamine amidotransferase" evidence="1">
    <location>
        <begin position="130"/>
        <end position="231"/>
    </location>
</feature>
<dbReference type="GO" id="GO:0005829">
    <property type="term" value="C:cytosol"/>
    <property type="evidence" value="ECO:0007669"/>
    <property type="project" value="TreeGrafter"/>
</dbReference>
<dbReference type="InterPro" id="IPR029062">
    <property type="entry name" value="Class_I_gatase-like"/>
</dbReference>
<dbReference type="CDD" id="cd01741">
    <property type="entry name" value="GATase1_1"/>
    <property type="match status" value="1"/>
</dbReference>
<protein>
    <submittedName>
        <fullName evidence="2">Unannotated protein</fullName>
    </submittedName>
</protein>
<organism evidence="2">
    <name type="scientific">freshwater metagenome</name>
    <dbReference type="NCBI Taxonomy" id="449393"/>
    <lineage>
        <taxon>unclassified sequences</taxon>
        <taxon>metagenomes</taxon>
        <taxon>ecological metagenomes</taxon>
    </lineage>
</organism>
<proteinExistence type="predicted"/>